<gene>
    <name evidence="4" type="ORF">TorRG33x02_272870</name>
</gene>
<keyword evidence="1" id="KW-0732">Signal</keyword>
<dbReference type="Proteomes" id="UP000237000">
    <property type="component" value="Unassembled WGS sequence"/>
</dbReference>
<evidence type="ECO:0000313" key="4">
    <source>
        <dbReference type="EMBL" id="PON64539.1"/>
    </source>
</evidence>
<dbReference type="PROSITE" id="PS51473">
    <property type="entry name" value="GNK2"/>
    <property type="match status" value="1"/>
</dbReference>
<sequence>MRAQTQVLLSLLNPNSIYQSNLNEVLRNLSFKANLGEKFYRIEVGAVFGSYLCRGDVNATMCKDCVAFATKDATEKCPDRFRITLEQSMNESVSEVDNGAKRFLTKKVRWPYTLMQCTQDLSGDDCTRCLRDAIGSLSVFCTGKLGGGCLFASCNVRFDYKAATDGRVVAPSAFSRLFTTI</sequence>
<dbReference type="AlphaFoldDB" id="A0A2P5CU19"/>
<dbReference type="Gene3D" id="3.30.430.20">
    <property type="entry name" value="Gnk2 domain, C-X8-C-X2-C motif"/>
    <property type="match status" value="2"/>
</dbReference>
<dbReference type="Pfam" id="PF01657">
    <property type="entry name" value="Stress-antifung"/>
    <property type="match status" value="2"/>
</dbReference>
<keyword evidence="2" id="KW-0677">Repeat</keyword>
<dbReference type="OrthoDB" id="1751361at2759"/>
<evidence type="ECO:0000259" key="3">
    <source>
        <dbReference type="PROSITE" id="PS51473"/>
    </source>
</evidence>
<dbReference type="InParanoid" id="A0A2P5CU19"/>
<protein>
    <submittedName>
        <fullName evidence="4">Gnk2-like domain containing protein</fullName>
    </submittedName>
</protein>
<organism evidence="4 5">
    <name type="scientific">Trema orientale</name>
    <name type="common">Charcoal tree</name>
    <name type="synonym">Celtis orientalis</name>
    <dbReference type="NCBI Taxonomy" id="63057"/>
    <lineage>
        <taxon>Eukaryota</taxon>
        <taxon>Viridiplantae</taxon>
        <taxon>Streptophyta</taxon>
        <taxon>Embryophyta</taxon>
        <taxon>Tracheophyta</taxon>
        <taxon>Spermatophyta</taxon>
        <taxon>Magnoliopsida</taxon>
        <taxon>eudicotyledons</taxon>
        <taxon>Gunneridae</taxon>
        <taxon>Pentapetalae</taxon>
        <taxon>rosids</taxon>
        <taxon>fabids</taxon>
        <taxon>Rosales</taxon>
        <taxon>Cannabaceae</taxon>
        <taxon>Trema</taxon>
    </lineage>
</organism>
<dbReference type="STRING" id="63057.A0A2P5CU19"/>
<evidence type="ECO:0000313" key="5">
    <source>
        <dbReference type="Proteomes" id="UP000237000"/>
    </source>
</evidence>
<dbReference type="InterPro" id="IPR038408">
    <property type="entry name" value="GNK2_sf"/>
</dbReference>
<evidence type="ECO:0000256" key="1">
    <source>
        <dbReference type="ARBA" id="ARBA00022729"/>
    </source>
</evidence>
<dbReference type="PANTHER" id="PTHR32099">
    <property type="entry name" value="CYSTEINE-RICH REPEAT SECRETORY PROTEIN"/>
    <property type="match status" value="1"/>
</dbReference>
<reference evidence="5" key="1">
    <citation type="submission" date="2016-06" db="EMBL/GenBank/DDBJ databases">
        <title>Parallel loss of symbiosis genes in relatives of nitrogen-fixing non-legume Parasponia.</title>
        <authorList>
            <person name="Van Velzen R."/>
            <person name="Holmer R."/>
            <person name="Bu F."/>
            <person name="Rutten L."/>
            <person name="Van Zeijl A."/>
            <person name="Liu W."/>
            <person name="Santuari L."/>
            <person name="Cao Q."/>
            <person name="Sharma T."/>
            <person name="Shen D."/>
            <person name="Roswanjaya Y."/>
            <person name="Wardhani T."/>
            <person name="Kalhor M.S."/>
            <person name="Jansen J."/>
            <person name="Van den Hoogen J."/>
            <person name="Gungor B."/>
            <person name="Hartog M."/>
            <person name="Hontelez J."/>
            <person name="Verver J."/>
            <person name="Yang W.-C."/>
            <person name="Schijlen E."/>
            <person name="Repin R."/>
            <person name="Schilthuizen M."/>
            <person name="Schranz E."/>
            <person name="Heidstra R."/>
            <person name="Miyata K."/>
            <person name="Fedorova E."/>
            <person name="Kohlen W."/>
            <person name="Bisseling T."/>
            <person name="Smit S."/>
            <person name="Geurts R."/>
        </authorList>
    </citation>
    <scope>NUCLEOTIDE SEQUENCE [LARGE SCALE GENOMIC DNA]</scope>
    <source>
        <strain evidence="5">cv. RG33-2</strain>
    </source>
</reference>
<dbReference type="CDD" id="cd23509">
    <property type="entry name" value="Gnk2-like"/>
    <property type="match status" value="2"/>
</dbReference>
<dbReference type="PANTHER" id="PTHR32099:SF42">
    <property type="entry name" value="CYSTEINE-RICH RECEPTOR-LIKE PROTEIN KINASE 9-RELATED"/>
    <property type="match status" value="1"/>
</dbReference>
<name>A0A2P5CU19_TREOI</name>
<keyword evidence="5" id="KW-1185">Reference proteome</keyword>
<feature type="domain" description="Gnk2-homologous" evidence="3">
    <location>
        <begin position="63"/>
        <end position="163"/>
    </location>
</feature>
<dbReference type="EMBL" id="JXTC01000327">
    <property type="protein sequence ID" value="PON64539.1"/>
    <property type="molecule type" value="Genomic_DNA"/>
</dbReference>
<dbReference type="InterPro" id="IPR002902">
    <property type="entry name" value="GNK2"/>
</dbReference>
<accession>A0A2P5CU19</accession>
<evidence type="ECO:0000256" key="2">
    <source>
        <dbReference type="ARBA" id="ARBA00022737"/>
    </source>
</evidence>
<proteinExistence type="predicted"/>
<dbReference type="FunCoup" id="A0A2P5CU19">
    <property type="interactions" value="100"/>
</dbReference>
<comment type="caution">
    <text evidence="4">The sequence shown here is derived from an EMBL/GenBank/DDBJ whole genome shotgun (WGS) entry which is preliminary data.</text>
</comment>